<evidence type="ECO:0000313" key="13">
    <source>
        <dbReference type="Proteomes" id="UP000054010"/>
    </source>
</evidence>
<keyword evidence="13" id="KW-1185">Reference proteome</keyword>
<evidence type="ECO:0000256" key="11">
    <source>
        <dbReference type="RuleBase" id="RU004349"/>
    </source>
</evidence>
<accession>E1IA29</accession>
<gene>
    <name evidence="10" type="primary">secY</name>
    <name evidence="12" type="ORF">OSCT_0180</name>
</gene>
<proteinExistence type="inferred from homology"/>
<reference evidence="12 13" key="1">
    <citation type="journal article" date="2011" name="J. Bacteriol.">
        <title>Draft genome sequence of the anoxygenic filamentous phototrophic bacterium Oscillochloris trichoides subsp. DG-6.</title>
        <authorList>
            <person name="Kuznetsov B.B."/>
            <person name="Ivanovsky R.N."/>
            <person name="Keppen O.I."/>
            <person name="Sukhacheva M.V."/>
            <person name="Bumazhkin B.K."/>
            <person name="Patutina E.O."/>
            <person name="Beletsky A.V."/>
            <person name="Mardanov A.V."/>
            <person name="Baslerov R.V."/>
            <person name="Panteleeva A.N."/>
            <person name="Kolganova T.V."/>
            <person name="Ravin N.V."/>
            <person name="Skryabin K.G."/>
        </authorList>
    </citation>
    <scope>NUCLEOTIDE SEQUENCE [LARGE SCALE GENOMIC DNA]</scope>
    <source>
        <strain evidence="12 13">DG-6</strain>
    </source>
</reference>
<comment type="similarity">
    <text evidence="2 10 11">Belongs to the SecY/SEC61-alpha family.</text>
</comment>
<keyword evidence="10" id="KW-1003">Cell membrane</keyword>
<dbReference type="NCBIfam" id="TIGR00967">
    <property type="entry name" value="3a0501s007"/>
    <property type="match status" value="1"/>
</dbReference>
<dbReference type="PANTHER" id="PTHR10906">
    <property type="entry name" value="SECY/SEC61-ALPHA FAMILY MEMBER"/>
    <property type="match status" value="1"/>
</dbReference>
<dbReference type="AlphaFoldDB" id="E1IA29"/>
<dbReference type="GO" id="GO:0065002">
    <property type="term" value="P:intracellular protein transmembrane transport"/>
    <property type="evidence" value="ECO:0007669"/>
    <property type="project" value="UniProtKB-UniRule"/>
</dbReference>
<feature type="transmembrane region" description="Helical" evidence="10">
    <location>
        <begin position="206"/>
        <end position="227"/>
    </location>
</feature>
<dbReference type="InterPro" id="IPR023201">
    <property type="entry name" value="SecY_dom_sf"/>
</dbReference>
<dbReference type="EMBL" id="ADVR01000003">
    <property type="protein sequence ID" value="EFO82031.1"/>
    <property type="molecule type" value="Genomic_DNA"/>
</dbReference>
<evidence type="ECO:0000256" key="8">
    <source>
        <dbReference type="ARBA" id="ARBA00023136"/>
    </source>
</evidence>
<evidence type="ECO:0000256" key="4">
    <source>
        <dbReference type="ARBA" id="ARBA00022692"/>
    </source>
</evidence>
<keyword evidence="6 10" id="KW-1133">Transmembrane helix</keyword>
<comment type="caution">
    <text evidence="10">Lacks conserved residue(s) required for the propagation of feature annotation.</text>
</comment>
<dbReference type="InterPro" id="IPR002208">
    <property type="entry name" value="SecY/SEC61-alpha"/>
</dbReference>
<dbReference type="eggNOG" id="COG0201">
    <property type="taxonomic scope" value="Bacteria"/>
</dbReference>
<comment type="subunit">
    <text evidence="10">Component of the Sec protein translocase complex. Heterotrimer consisting of SecY, SecE and SecG subunits. The heterotrimers can form oligomers, although 1 heterotrimer is thought to be able to translocate proteins. Interacts with the ribosome. Interacts with SecDF, and other proteins may be involved. Interacts with SecA.</text>
</comment>
<dbReference type="SUPFAM" id="SSF103491">
    <property type="entry name" value="Preprotein translocase SecY subunit"/>
    <property type="match status" value="1"/>
</dbReference>
<dbReference type="PIRSF" id="PIRSF004557">
    <property type="entry name" value="SecY"/>
    <property type="match status" value="1"/>
</dbReference>
<keyword evidence="5 10" id="KW-0653">Protein transport</keyword>
<sequence length="464" mass="50652">MASSVIVAHPEGIPMLQAVLRAIQLPDLRRRILFTLGMLMIFRLIAHIPVPNISPNALDQLQSALANNQLAQLLNIFAGGALQNFSVAAMGVYPYITASIIMQLLQPLIPALQELSKEGEQGRIKMNRYQMWLTIPLAYLQAYGQTQTLEYSVNPTGDLTMSLFRSPFNIATNFLPTFTILTTMVAGTMLLVWLGEQINERGIGQGISVIIFGGIVSRLPGIFVQGWQVSQAGGLSTFIGVVGFLIIALVTIVGMVLVQEGQRRIPVQYAKRVRGNKVYGGQSSNIPLKVNMAGMIPLIFAQSIIIFPGIIASWFYRPGAEGIGNAIAGFFYTTFNPTGQGGGVIYMILLFLLTVGFTYFYTIVLFSQQDIPDSLQRNGGFIPGIRPGKKTEEYLGRVLNRITLVGALFLGLVAILPFLTQSITGVQLGLGSTALLIVVGVAIDTMRQLESQLLMRDYEGFLTR</sequence>
<feature type="transmembrane region" description="Helical" evidence="10">
    <location>
        <begin position="233"/>
        <end position="258"/>
    </location>
</feature>
<feature type="transmembrane region" description="Helical" evidence="10">
    <location>
        <begin position="295"/>
        <end position="316"/>
    </location>
</feature>
<evidence type="ECO:0000256" key="3">
    <source>
        <dbReference type="ARBA" id="ARBA00022448"/>
    </source>
</evidence>
<comment type="subcellular location">
    <subcellularLocation>
        <location evidence="10">Cell membrane</location>
        <topology evidence="10">Multi-pass membrane protein</topology>
    </subcellularLocation>
    <subcellularLocation>
        <location evidence="1">Membrane</location>
        <topology evidence="1">Multi-pass membrane protein</topology>
    </subcellularLocation>
</comment>
<evidence type="ECO:0000256" key="1">
    <source>
        <dbReference type="ARBA" id="ARBA00004141"/>
    </source>
</evidence>
<keyword evidence="8 10" id="KW-0472">Membrane</keyword>
<evidence type="ECO:0000256" key="2">
    <source>
        <dbReference type="ARBA" id="ARBA00005751"/>
    </source>
</evidence>
<feature type="transmembrane region" description="Helical" evidence="10">
    <location>
        <begin position="173"/>
        <end position="194"/>
    </location>
</feature>
<evidence type="ECO:0000256" key="10">
    <source>
        <dbReference type="HAMAP-Rule" id="MF_01465"/>
    </source>
</evidence>
<dbReference type="InterPro" id="IPR030659">
    <property type="entry name" value="SecY_CS"/>
</dbReference>
<organism evidence="12 13">
    <name type="scientific">Oscillochloris trichoides DG-6</name>
    <dbReference type="NCBI Taxonomy" id="765420"/>
    <lineage>
        <taxon>Bacteria</taxon>
        <taxon>Bacillati</taxon>
        <taxon>Chloroflexota</taxon>
        <taxon>Chloroflexia</taxon>
        <taxon>Chloroflexales</taxon>
        <taxon>Chloroflexineae</taxon>
        <taxon>Oscillochloridaceae</taxon>
        <taxon>Oscillochloris</taxon>
    </lineage>
</organism>
<evidence type="ECO:0000256" key="6">
    <source>
        <dbReference type="ARBA" id="ARBA00022989"/>
    </source>
</evidence>
<keyword evidence="7 10" id="KW-0811">Translocation</keyword>
<protein>
    <recommendedName>
        <fullName evidence="9 10">Protein translocase subunit SecY</fullName>
    </recommendedName>
</protein>
<evidence type="ECO:0000313" key="12">
    <source>
        <dbReference type="EMBL" id="EFO82031.1"/>
    </source>
</evidence>
<keyword evidence="3 10" id="KW-0813">Transport</keyword>
<dbReference type="Gene3D" id="1.10.3370.10">
    <property type="entry name" value="SecY subunit domain"/>
    <property type="match status" value="1"/>
</dbReference>
<dbReference type="FunFam" id="1.10.3370.10:FF:000001">
    <property type="entry name" value="Preprotein translocase subunit SecY"/>
    <property type="match status" value="1"/>
</dbReference>
<dbReference type="HAMAP" id="MF_01465">
    <property type="entry name" value="SecY"/>
    <property type="match status" value="1"/>
</dbReference>
<dbReference type="Proteomes" id="UP000054010">
    <property type="component" value="Unassembled WGS sequence"/>
</dbReference>
<dbReference type="Pfam" id="PF00344">
    <property type="entry name" value="SecY"/>
    <property type="match status" value="1"/>
</dbReference>
<feature type="transmembrane region" description="Helical" evidence="10">
    <location>
        <begin position="344"/>
        <end position="367"/>
    </location>
</feature>
<dbReference type="PRINTS" id="PR00303">
    <property type="entry name" value="SECYTRNLCASE"/>
</dbReference>
<keyword evidence="4 10" id="KW-0812">Transmembrane</keyword>
<evidence type="ECO:0000256" key="7">
    <source>
        <dbReference type="ARBA" id="ARBA00023010"/>
    </source>
</evidence>
<evidence type="ECO:0000256" key="5">
    <source>
        <dbReference type="ARBA" id="ARBA00022927"/>
    </source>
</evidence>
<dbReference type="STRING" id="765420.OSCT_0180"/>
<feature type="transmembrane region" description="Helical" evidence="10">
    <location>
        <begin position="398"/>
        <end position="419"/>
    </location>
</feature>
<comment type="caution">
    <text evidence="12">The sequence shown here is derived from an EMBL/GenBank/DDBJ whole genome shotgun (WGS) entry which is preliminary data.</text>
</comment>
<dbReference type="GO" id="GO:0006605">
    <property type="term" value="P:protein targeting"/>
    <property type="evidence" value="ECO:0007669"/>
    <property type="project" value="UniProtKB-UniRule"/>
</dbReference>
<name>E1IA29_9CHLR</name>
<dbReference type="InterPro" id="IPR026593">
    <property type="entry name" value="SecY"/>
</dbReference>
<dbReference type="GO" id="GO:0043952">
    <property type="term" value="P:protein transport by the Sec complex"/>
    <property type="evidence" value="ECO:0007669"/>
    <property type="project" value="UniProtKB-UniRule"/>
</dbReference>
<feature type="transmembrane region" description="Helical" evidence="10">
    <location>
        <begin position="425"/>
        <end position="446"/>
    </location>
</feature>
<dbReference type="HOGENOM" id="CLU_030313_0_0_0"/>
<comment type="function">
    <text evidence="10">The central subunit of the protein translocation channel SecYEG. Consists of two halves formed by TMs 1-5 and 6-10. These two domains form a lateral gate at the front which open onto the bilayer between TMs 2 and 7, and are clamped together by SecE at the back. The channel is closed by both a pore ring composed of hydrophobic SecY resides and a short helix (helix 2A) on the extracellular side of the membrane which forms a plug. The plug probably moves laterally to allow the channel to open. The ring and the pore may move independently.</text>
</comment>
<dbReference type="GO" id="GO:0005886">
    <property type="term" value="C:plasma membrane"/>
    <property type="evidence" value="ECO:0007669"/>
    <property type="project" value="UniProtKB-SubCell"/>
</dbReference>
<evidence type="ECO:0000256" key="9">
    <source>
        <dbReference type="ARBA" id="ARBA00039733"/>
    </source>
</evidence>
<dbReference type="PROSITE" id="PS00755">
    <property type="entry name" value="SECY_1"/>
    <property type="match status" value="1"/>
</dbReference>